<dbReference type="AlphaFoldDB" id="A0A316EEB1"/>
<comment type="caution">
    <text evidence="1">The sequence shown here is derived from an EMBL/GenBank/DDBJ whole genome shotgun (WGS) entry which is preliminary data.</text>
</comment>
<sequence>MEELAIIIREPTGGVKIVKIIAEGGVEFWEQNFQIASEAIAFKEEMSDLEHFNVIHTNLLITKLIKQGVITKQGVNVSPLIQKAVELEYARTSWRWSRKKKLIKFFEHEHLKTKGVIQRTIWNRLKEEGFTATWKWLQSKLPSPIKRIIDIVKELEKKIHNE</sequence>
<dbReference type="EMBL" id="QGGO01000008">
    <property type="protein sequence ID" value="PWK26999.1"/>
    <property type="molecule type" value="Genomic_DNA"/>
</dbReference>
<dbReference type="RefSeq" id="WP_109742574.1">
    <property type="nucleotide sequence ID" value="NZ_QGGO01000008.1"/>
</dbReference>
<protein>
    <submittedName>
        <fullName evidence="1">Uncharacterized protein</fullName>
    </submittedName>
</protein>
<evidence type="ECO:0000313" key="1">
    <source>
        <dbReference type="EMBL" id="PWK26999.1"/>
    </source>
</evidence>
<proteinExistence type="predicted"/>
<reference evidence="1 2" key="1">
    <citation type="submission" date="2018-05" db="EMBL/GenBank/DDBJ databases">
        <title>Genomic Encyclopedia of Archaeal and Bacterial Type Strains, Phase II (KMG-II): from individual species to whole genera.</title>
        <authorList>
            <person name="Goeker M."/>
        </authorList>
    </citation>
    <scope>NUCLEOTIDE SEQUENCE [LARGE SCALE GENOMIC DNA]</scope>
    <source>
        <strain evidence="1 2">DSM 22214</strain>
    </source>
</reference>
<gene>
    <name evidence="1" type="ORF">LV89_01811</name>
</gene>
<accession>A0A316EEB1</accession>
<keyword evidence="2" id="KW-1185">Reference proteome</keyword>
<dbReference type="Proteomes" id="UP000245489">
    <property type="component" value="Unassembled WGS sequence"/>
</dbReference>
<name>A0A316EEB1_9BACT</name>
<evidence type="ECO:0000313" key="2">
    <source>
        <dbReference type="Proteomes" id="UP000245489"/>
    </source>
</evidence>
<organism evidence="1 2">
    <name type="scientific">Arcicella aurantiaca</name>
    <dbReference type="NCBI Taxonomy" id="591202"/>
    <lineage>
        <taxon>Bacteria</taxon>
        <taxon>Pseudomonadati</taxon>
        <taxon>Bacteroidota</taxon>
        <taxon>Cytophagia</taxon>
        <taxon>Cytophagales</taxon>
        <taxon>Flectobacillaceae</taxon>
        <taxon>Arcicella</taxon>
    </lineage>
</organism>